<evidence type="ECO:0008006" key="4">
    <source>
        <dbReference type="Google" id="ProtNLM"/>
    </source>
</evidence>
<dbReference type="EMBL" id="FRAW01000005">
    <property type="protein sequence ID" value="SHK39436.1"/>
    <property type="molecule type" value="Genomic_DNA"/>
</dbReference>
<feature type="signal peptide" evidence="1">
    <location>
        <begin position="1"/>
        <end position="19"/>
    </location>
</feature>
<name>A0A1M6S422_9BACT</name>
<evidence type="ECO:0000256" key="1">
    <source>
        <dbReference type="SAM" id="SignalP"/>
    </source>
</evidence>
<sequence>MLKRILPFFVLLLSAGVFAAPTQIIGTVLESETDHPLSSVSILYESGRSLGETDGRGRFELTADSRHAKLIFAKDGFDTLHVSLDDFADLLDIVVVMHTNVRNLGESTVIGGGTKAEWQEPSHISVEQLEDVSGMRFDIAELLGSVEGISGQKDFSSDFFYDGSRADEVGYHLGRLRIPNMRHLDIGFPGNLSVINPHLLSSIAVYDNYGEGPVGQGLATSVDYIPETLSGEDFVFGVSAGTTMREITVGGPFLFWDSFRFSFRWLDGEMLKNMGEKFFTEFRKRDSNCDECSTEGSDSFDLTSFDLFAQLAGHDSLENRWMVNGIYSRDEYVVRQDTTTALETSNSVDIVRGQRTYGVLGLEYQSRFGTSFHAGVVREEASDTLRDTTGFRKDALAENAAFIDGYEQDKTTFTLGADKPFPGSLWGAKLSGALLYEHHIVTRKWPDFSKTQKTEVQANVLSGTSRMTWTTNAQKTIFAFGAVADFDGNGSPMVSLDFDRNLSAGTPGIAAGEGFRIFGNAAWRGDWREKWNDGELESGIVTGSSAKLGVGFSQKRISLSAHGFGRYYLNPELPVPLAYAHYRELSEADYAWVLGAAAKLEARTLHHFALGLNATTVYGEYALDDGRSLPWEANSRLDMATSVRYYPRKDSLISVILTHHVGWHRPLYYYKVKPSNSATQTLGTREIHDYNEFADLFRTDVRVNLDLPGHIFFFRKVRFYVEADNVFSALDSGSFKFLGSDNYRERSQVTRDKDGRTSNGYDVIPFMAKGMGLYLQFGVEANFAI</sequence>
<evidence type="ECO:0000313" key="3">
    <source>
        <dbReference type="Proteomes" id="UP000184275"/>
    </source>
</evidence>
<accession>A0A1M6S422</accession>
<gene>
    <name evidence="2" type="ORF">SAMN05720469_10527</name>
</gene>
<organism evidence="2 3">
    <name type="scientific">Fibrobacter intestinalis</name>
    <dbReference type="NCBI Taxonomy" id="28122"/>
    <lineage>
        <taxon>Bacteria</taxon>
        <taxon>Pseudomonadati</taxon>
        <taxon>Fibrobacterota</taxon>
        <taxon>Fibrobacteria</taxon>
        <taxon>Fibrobacterales</taxon>
        <taxon>Fibrobacteraceae</taxon>
        <taxon>Fibrobacter</taxon>
    </lineage>
</organism>
<dbReference type="Proteomes" id="UP000184275">
    <property type="component" value="Unassembled WGS sequence"/>
</dbReference>
<dbReference type="SUPFAM" id="SSF49464">
    <property type="entry name" value="Carboxypeptidase regulatory domain-like"/>
    <property type="match status" value="1"/>
</dbReference>
<proteinExistence type="predicted"/>
<dbReference type="SUPFAM" id="SSF56935">
    <property type="entry name" value="Porins"/>
    <property type="match status" value="1"/>
</dbReference>
<dbReference type="RefSeq" id="WP_073302887.1">
    <property type="nucleotide sequence ID" value="NZ_FRAW01000005.1"/>
</dbReference>
<keyword evidence="3" id="KW-1185">Reference proteome</keyword>
<dbReference type="AlphaFoldDB" id="A0A1M6S422"/>
<feature type="chain" id="PRO_5013336889" description="TonB-dependent receptor" evidence="1">
    <location>
        <begin position="20"/>
        <end position="785"/>
    </location>
</feature>
<evidence type="ECO:0000313" key="2">
    <source>
        <dbReference type="EMBL" id="SHK39436.1"/>
    </source>
</evidence>
<keyword evidence="1" id="KW-0732">Signal</keyword>
<dbReference type="InterPro" id="IPR008969">
    <property type="entry name" value="CarboxyPept-like_regulatory"/>
</dbReference>
<reference evidence="3" key="1">
    <citation type="submission" date="2016-11" db="EMBL/GenBank/DDBJ databases">
        <authorList>
            <person name="Varghese N."/>
            <person name="Submissions S."/>
        </authorList>
    </citation>
    <scope>NUCLEOTIDE SEQUENCE [LARGE SCALE GENOMIC DNA]</scope>
    <source>
        <strain evidence="3">UWOS</strain>
    </source>
</reference>
<protein>
    <recommendedName>
        <fullName evidence="4">TonB-dependent receptor</fullName>
    </recommendedName>
</protein>